<reference evidence="8" key="1">
    <citation type="submission" date="2023-03" db="EMBL/GenBank/DDBJ databases">
        <authorList>
            <person name="Julca I."/>
        </authorList>
    </citation>
    <scope>NUCLEOTIDE SEQUENCE</scope>
</reference>
<dbReference type="InterPro" id="IPR005333">
    <property type="entry name" value="Transcription_factor_TCP"/>
</dbReference>
<dbReference type="PANTHER" id="PTHR31072:SF1">
    <property type="entry name" value="TRANSCRIPTION FACTOR TCP9"/>
    <property type="match status" value="1"/>
</dbReference>
<dbReference type="PANTHER" id="PTHR31072">
    <property type="entry name" value="TRANSCRIPTION FACTOR TCP4-RELATED"/>
    <property type="match status" value="1"/>
</dbReference>
<organism evidence="8 9">
    <name type="scientific">Oldenlandia corymbosa var. corymbosa</name>
    <dbReference type="NCBI Taxonomy" id="529605"/>
    <lineage>
        <taxon>Eukaryota</taxon>
        <taxon>Viridiplantae</taxon>
        <taxon>Streptophyta</taxon>
        <taxon>Embryophyta</taxon>
        <taxon>Tracheophyta</taxon>
        <taxon>Spermatophyta</taxon>
        <taxon>Magnoliopsida</taxon>
        <taxon>eudicotyledons</taxon>
        <taxon>Gunneridae</taxon>
        <taxon>Pentapetalae</taxon>
        <taxon>asterids</taxon>
        <taxon>lamiids</taxon>
        <taxon>Gentianales</taxon>
        <taxon>Rubiaceae</taxon>
        <taxon>Rubioideae</taxon>
        <taxon>Spermacoceae</taxon>
        <taxon>Hedyotis-Oldenlandia complex</taxon>
        <taxon>Oldenlandia</taxon>
    </lineage>
</organism>
<evidence type="ECO:0000256" key="6">
    <source>
        <dbReference type="SAM" id="MobiDB-lite"/>
    </source>
</evidence>
<feature type="compositionally biased region" description="Pro residues" evidence="6">
    <location>
        <begin position="106"/>
        <end position="121"/>
    </location>
</feature>
<dbReference type="PROSITE" id="PS51369">
    <property type="entry name" value="TCP"/>
    <property type="match status" value="1"/>
</dbReference>
<protein>
    <submittedName>
        <fullName evidence="8">OLC1v1039039C1</fullName>
    </submittedName>
</protein>
<feature type="compositionally biased region" description="Basic and acidic residues" evidence="6">
    <location>
        <begin position="124"/>
        <end position="136"/>
    </location>
</feature>
<dbReference type="Pfam" id="PF03634">
    <property type="entry name" value="TCP"/>
    <property type="match status" value="1"/>
</dbReference>
<feature type="region of interest" description="Disordered" evidence="6">
    <location>
        <begin position="392"/>
        <end position="413"/>
    </location>
</feature>
<evidence type="ECO:0000256" key="2">
    <source>
        <dbReference type="ARBA" id="ARBA00023015"/>
    </source>
</evidence>
<dbReference type="GO" id="GO:0043565">
    <property type="term" value="F:sequence-specific DNA binding"/>
    <property type="evidence" value="ECO:0007669"/>
    <property type="project" value="TreeGrafter"/>
</dbReference>
<evidence type="ECO:0000256" key="4">
    <source>
        <dbReference type="ARBA" id="ARBA00023163"/>
    </source>
</evidence>
<proteinExistence type="predicted"/>
<name>A0AAV1D3U4_OLDCO</name>
<feature type="region of interest" description="Disordered" evidence="6">
    <location>
        <begin position="100"/>
        <end position="136"/>
    </location>
</feature>
<evidence type="ECO:0000313" key="9">
    <source>
        <dbReference type="Proteomes" id="UP001161247"/>
    </source>
</evidence>
<keyword evidence="5" id="KW-0539">Nucleus</keyword>
<evidence type="ECO:0000313" key="8">
    <source>
        <dbReference type="EMBL" id="CAI9101664.1"/>
    </source>
</evidence>
<dbReference type="GO" id="GO:0005634">
    <property type="term" value="C:nucleus"/>
    <property type="evidence" value="ECO:0007669"/>
    <property type="project" value="UniProtKB-SubCell"/>
</dbReference>
<evidence type="ECO:0000256" key="1">
    <source>
        <dbReference type="ARBA" id="ARBA00004123"/>
    </source>
</evidence>
<sequence>MASLQKLEQKREDYTNTAKSTTEITQRMIVNLGGGGGQVVESRIWDDRSSQPTAAAQPFFTAPPMGIPLISLKEETEVEDKPRIGMVESSSLPMPIPLQMRQAGVAPPPPLPPPPPPPPPKRSSTKDRHTKVEGRGRRIRMPATCAARVFQLTKELGHKSDGETIRWLLEHAEPAIIAATGTGTIPAIATSVNGTLTIPTTSPATATDTDANRKRKRPVNNDEFVDMIKRATDNINVSTADHNKYASTCSSSISSVSSSSNISTTLAPLMAIQTQNQTFIQVPVLATIPVTNVTPAFWVINPSQLVASNITPVGVAPNQPHQILAIQPNVTPVLNISARPISTFVTTAPANLPGTLALGPVEIQQLPRTSNSARAASSNVVMEGGARITESSRNSSCVLASSTSSGKSSSSGKTHVLRDFSLEIYDKKY</sequence>
<evidence type="ECO:0000256" key="5">
    <source>
        <dbReference type="ARBA" id="ARBA00023242"/>
    </source>
</evidence>
<comment type="subcellular location">
    <subcellularLocation>
        <location evidence="1">Nucleus</location>
    </subcellularLocation>
</comment>
<gene>
    <name evidence="8" type="ORF">OLC1_LOCUS11207</name>
</gene>
<dbReference type="InterPro" id="IPR017887">
    <property type="entry name" value="TF_TCP_subgr"/>
</dbReference>
<evidence type="ECO:0000259" key="7">
    <source>
        <dbReference type="PROSITE" id="PS51369"/>
    </source>
</evidence>
<keyword evidence="4" id="KW-0804">Transcription</keyword>
<dbReference type="GO" id="GO:0003700">
    <property type="term" value="F:DNA-binding transcription factor activity"/>
    <property type="evidence" value="ECO:0007669"/>
    <property type="project" value="InterPro"/>
</dbReference>
<evidence type="ECO:0000256" key="3">
    <source>
        <dbReference type="ARBA" id="ARBA00023125"/>
    </source>
</evidence>
<dbReference type="Proteomes" id="UP001161247">
    <property type="component" value="Chromosome 4"/>
</dbReference>
<keyword evidence="9" id="KW-1185">Reference proteome</keyword>
<accession>A0AAV1D3U4</accession>
<feature type="domain" description="TCP" evidence="7">
    <location>
        <begin position="125"/>
        <end position="179"/>
    </location>
</feature>
<keyword evidence="2" id="KW-0805">Transcription regulation</keyword>
<keyword evidence="3" id="KW-0238">DNA-binding</keyword>
<dbReference type="AlphaFoldDB" id="A0AAV1D3U4"/>
<feature type="compositionally biased region" description="Low complexity" evidence="6">
    <location>
        <begin position="401"/>
        <end position="413"/>
    </location>
</feature>
<dbReference type="EMBL" id="OX459121">
    <property type="protein sequence ID" value="CAI9101664.1"/>
    <property type="molecule type" value="Genomic_DNA"/>
</dbReference>